<evidence type="ECO:0000256" key="7">
    <source>
        <dbReference type="ARBA" id="ARBA00022801"/>
    </source>
</evidence>
<proteinExistence type="inferred from homology"/>
<sequence length="812" mass="91020">MESDTTIRRIKSFGTQNYVAQDNDGSRDLCGNNGYSGDPKRKPEVNLYLLREGLAASLVSVFILVLWGLVHLSLQQLVIGKPTGDFNAVRARRHLEQITSVGPRPVGSQENEVLTVGYLLEQIENIRVETAAGPHQLTVDVQRPTGSFSIDFLGGFTSFYDHVTNIAVRLETKGGANHLMLANCHFDTVANSPGASDDAVSCAVMLEVLHSLANQSTPLHHGVIFLFNGAEENILQASHGFITQHPWAKQVRAFINLEAAGVGGKEVVFQTGPENPWLVQAYVHAAKHPFASVVGQEVFQSGIIPSDTDFRIYRDFGNIPGIDLAFIENGFIYHTKYDTADRILTDSIQRAGGRYIRDLACATGVAVLSWFVTLLSVLIVALLVTLLGRSMFWYNHFYASICLYGAAATGKMILIHTLAKNLYYGVIRLVELGDLYFDVSLLLWCCSLVWLTQQGLCSAYVPMLMVAFPLATRLLLAKEFKHRGASVKYSVLYLLGLALPYVHFMFLIWVVFEIFTPIMGRSGTEIPPEVVLASLVTLTTIFLSSFFLHFIYLVRSTKWILAGLGSVFIIMFLLVSCGFLFPYSGSPDSPRPKRVFLQHTTRTFHNLQGQVESRDSGLWINSFDFTAIQHITPDIPEINDSVRTHCREDRPFCGYPWFLPVKFLSKKNWYLPAPEVSPSSPVEFSLLSKEETSWGTIKMTFSAKGPSHMSLYLMPHRGASLSTWSFGDGTPQFDLSGEYFVFYSHGLDAPTWTFWFEIQVLICPEGMISVAISSHYFFGEDQRTAQLEEILHRFPTWVFPSSWVSTYDMYRY</sequence>
<dbReference type="Pfam" id="PF22249">
    <property type="entry name" value="ERMP1-TM"/>
    <property type="match status" value="1"/>
</dbReference>
<accession>A0A3B4TJU1</accession>
<dbReference type="SUPFAM" id="SSF53187">
    <property type="entry name" value="Zn-dependent exopeptidases"/>
    <property type="match status" value="1"/>
</dbReference>
<evidence type="ECO:0000256" key="10">
    <source>
        <dbReference type="ARBA" id="ARBA00022989"/>
    </source>
</evidence>
<evidence type="ECO:0000256" key="2">
    <source>
        <dbReference type="ARBA" id="ARBA00004477"/>
    </source>
</evidence>
<evidence type="ECO:0000259" key="18">
    <source>
        <dbReference type="Pfam" id="PF22249"/>
    </source>
</evidence>
<feature type="transmembrane region" description="Helical" evidence="15">
    <location>
        <begin position="359"/>
        <end position="387"/>
    </location>
</feature>
<evidence type="ECO:0000256" key="12">
    <source>
        <dbReference type="ARBA" id="ARBA00023136"/>
    </source>
</evidence>
<feature type="transmembrane region" description="Helical" evidence="15">
    <location>
        <begin position="393"/>
        <end position="414"/>
    </location>
</feature>
<dbReference type="GO" id="GO:0008235">
    <property type="term" value="F:metalloexopeptidase activity"/>
    <property type="evidence" value="ECO:0007669"/>
    <property type="project" value="InterPro"/>
</dbReference>
<feature type="transmembrane region" description="Helical" evidence="15">
    <location>
        <begin position="489"/>
        <end position="512"/>
    </location>
</feature>
<keyword evidence="12 15" id="KW-0472">Membrane</keyword>
<dbReference type="InterPro" id="IPR048024">
    <property type="entry name" value="Fxna-like_M28_dom"/>
</dbReference>
<evidence type="ECO:0000313" key="19">
    <source>
        <dbReference type="Ensembl" id="ENSSDUP00000006486.1"/>
    </source>
</evidence>
<evidence type="ECO:0000256" key="11">
    <source>
        <dbReference type="ARBA" id="ARBA00023049"/>
    </source>
</evidence>
<feature type="transmembrane region" description="Helical" evidence="15">
    <location>
        <begin position="54"/>
        <end position="74"/>
    </location>
</feature>
<keyword evidence="4" id="KW-0645">Protease</keyword>
<evidence type="ECO:0000256" key="13">
    <source>
        <dbReference type="ARBA" id="ARBA00023180"/>
    </source>
</evidence>
<evidence type="ECO:0000256" key="8">
    <source>
        <dbReference type="ARBA" id="ARBA00022824"/>
    </source>
</evidence>
<dbReference type="AlphaFoldDB" id="A0A3B4TJU1"/>
<feature type="domain" description="Endoplasmic reticulum metallopeptidase 1-like C-terminal" evidence="17">
    <location>
        <begin position="590"/>
        <end position="810"/>
    </location>
</feature>
<dbReference type="InterPro" id="IPR045175">
    <property type="entry name" value="M28_fam"/>
</dbReference>
<evidence type="ECO:0000256" key="3">
    <source>
        <dbReference type="ARBA" id="ARBA00010918"/>
    </source>
</evidence>
<feature type="domain" description="Endoplasmic reticulum metallopeptidase 1/1-A TM" evidence="18">
    <location>
        <begin position="355"/>
        <end position="575"/>
    </location>
</feature>
<keyword evidence="9" id="KW-0862">Zinc</keyword>
<keyword evidence="20" id="KW-1185">Reference proteome</keyword>
<keyword evidence="13" id="KW-0325">Glycoprotein</keyword>
<evidence type="ECO:0000259" key="16">
    <source>
        <dbReference type="Pfam" id="PF04389"/>
    </source>
</evidence>
<dbReference type="FunFam" id="3.40.630.10:FF:000008">
    <property type="entry name" value="Endoplasmic reticulum metallopeptidase 1"/>
    <property type="match status" value="1"/>
</dbReference>
<feature type="transmembrane region" description="Helical" evidence="15">
    <location>
        <begin position="532"/>
        <end position="552"/>
    </location>
</feature>
<protein>
    <recommendedName>
        <fullName evidence="14">Endoplasmic reticulum metallopeptidase 1</fullName>
    </recommendedName>
</protein>
<dbReference type="Gene3D" id="3.40.630.10">
    <property type="entry name" value="Zn peptidases"/>
    <property type="match status" value="1"/>
</dbReference>
<evidence type="ECO:0000256" key="9">
    <source>
        <dbReference type="ARBA" id="ARBA00022833"/>
    </source>
</evidence>
<keyword evidence="11" id="KW-0482">Metalloprotease</keyword>
<evidence type="ECO:0000256" key="4">
    <source>
        <dbReference type="ARBA" id="ARBA00022670"/>
    </source>
</evidence>
<dbReference type="Pfam" id="PF22248">
    <property type="entry name" value="ERMP1_C"/>
    <property type="match status" value="1"/>
</dbReference>
<comment type="subcellular location">
    <subcellularLocation>
        <location evidence="2">Endoplasmic reticulum membrane</location>
        <topology evidence="2">Multi-pass membrane protein</topology>
    </subcellularLocation>
</comment>
<dbReference type="InterPro" id="IPR007484">
    <property type="entry name" value="Peptidase_M28"/>
</dbReference>
<dbReference type="Proteomes" id="UP000261420">
    <property type="component" value="Unplaced"/>
</dbReference>
<name>A0A3B4TJU1_SERDU</name>
<dbReference type="Ensembl" id="ENSSDUT00000006617.1">
    <property type="protein sequence ID" value="ENSSDUP00000006486.1"/>
    <property type="gene ID" value="ENSSDUG00000004729.1"/>
</dbReference>
<keyword evidence="8" id="KW-0256">Endoplasmic reticulum</keyword>
<keyword evidence="5 15" id="KW-0812">Transmembrane</keyword>
<comment type="similarity">
    <text evidence="3">Belongs to the peptidase M28 family.</text>
</comment>
<keyword evidence="6" id="KW-0479">Metal-binding</keyword>
<evidence type="ECO:0000256" key="1">
    <source>
        <dbReference type="ARBA" id="ARBA00001947"/>
    </source>
</evidence>
<dbReference type="PANTHER" id="PTHR12147">
    <property type="entry name" value="METALLOPEPTIDASE M28 FAMILY MEMBER"/>
    <property type="match status" value="1"/>
</dbReference>
<evidence type="ECO:0000256" key="14">
    <source>
        <dbReference type="ARBA" id="ARBA00070956"/>
    </source>
</evidence>
<feature type="transmembrane region" description="Helical" evidence="15">
    <location>
        <begin position="559"/>
        <end position="583"/>
    </location>
</feature>
<dbReference type="CDD" id="cd03875">
    <property type="entry name" value="M28_Fxna_like"/>
    <property type="match status" value="1"/>
</dbReference>
<feature type="domain" description="Peptidase M28" evidence="16">
    <location>
        <begin position="165"/>
        <end position="352"/>
    </location>
</feature>
<keyword evidence="7" id="KW-0378">Hydrolase</keyword>
<comment type="cofactor">
    <cofactor evidence="1">
        <name>Zn(2+)</name>
        <dbReference type="ChEBI" id="CHEBI:29105"/>
    </cofactor>
</comment>
<dbReference type="GO" id="GO:0046872">
    <property type="term" value="F:metal ion binding"/>
    <property type="evidence" value="ECO:0007669"/>
    <property type="project" value="UniProtKB-KW"/>
</dbReference>
<evidence type="ECO:0000313" key="20">
    <source>
        <dbReference type="Proteomes" id="UP000261420"/>
    </source>
</evidence>
<evidence type="ECO:0000256" key="6">
    <source>
        <dbReference type="ARBA" id="ARBA00022723"/>
    </source>
</evidence>
<evidence type="ECO:0000259" key="17">
    <source>
        <dbReference type="Pfam" id="PF22248"/>
    </source>
</evidence>
<organism evidence="19 20">
    <name type="scientific">Seriola dumerili</name>
    <name type="common">Greater amberjack</name>
    <name type="synonym">Caranx dumerili</name>
    <dbReference type="NCBI Taxonomy" id="41447"/>
    <lineage>
        <taxon>Eukaryota</taxon>
        <taxon>Metazoa</taxon>
        <taxon>Chordata</taxon>
        <taxon>Craniata</taxon>
        <taxon>Vertebrata</taxon>
        <taxon>Euteleostomi</taxon>
        <taxon>Actinopterygii</taxon>
        <taxon>Neopterygii</taxon>
        <taxon>Teleostei</taxon>
        <taxon>Neoteleostei</taxon>
        <taxon>Acanthomorphata</taxon>
        <taxon>Carangaria</taxon>
        <taxon>Carangiformes</taxon>
        <taxon>Carangidae</taxon>
        <taxon>Seriola</taxon>
    </lineage>
</organism>
<dbReference type="GeneTree" id="ENSGT00530000063839"/>
<evidence type="ECO:0000256" key="15">
    <source>
        <dbReference type="SAM" id="Phobius"/>
    </source>
</evidence>
<dbReference type="Pfam" id="PF04389">
    <property type="entry name" value="Peptidase_M28"/>
    <property type="match status" value="1"/>
</dbReference>
<reference evidence="19" key="2">
    <citation type="submission" date="2025-09" db="UniProtKB">
        <authorList>
            <consortium name="Ensembl"/>
        </authorList>
    </citation>
    <scope>IDENTIFICATION</scope>
</reference>
<dbReference type="InterPro" id="IPR053973">
    <property type="entry name" value="ERMP1-like_C"/>
</dbReference>
<feature type="transmembrane region" description="Helical" evidence="15">
    <location>
        <begin position="459"/>
        <end position="477"/>
    </location>
</feature>
<evidence type="ECO:0000256" key="5">
    <source>
        <dbReference type="ARBA" id="ARBA00022692"/>
    </source>
</evidence>
<dbReference type="InterPro" id="IPR053974">
    <property type="entry name" value="ERMP1_1-A_TM"/>
</dbReference>
<keyword evidence="10 15" id="KW-1133">Transmembrane helix</keyword>
<reference evidence="19" key="1">
    <citation type="submission" date="2025-08" db="UniProtKB">
        <authorList>
            <consortium name="Ensembl"/>
        </authorList>
    </citation>
    <scope>IDENTIFICATION</scope>
</reference>
<dbReference type="PANTHER" id="PTHR12147:SF22">
    <property type="entry name" value="ENDOPLASMIC RETICULUM METALLOPEPTIDASE 1"/>
    <property type="match status" value="1"/>
</dbReference>
<dbReference type="GO" id="GO:0006508">
    <property type="term" value="P:proteolysis"/>
    <property type="evidence" value="ECO:0007669"/>
    <property type="project" value="UniProtKB-KW"/>
</dbReference>
<dbReference type="GO" id="GO:0005789">
    <property type="term" value="C:endoplasmic reticulum membrane"/>
    <property type="evidence" value="ECO:0007669"/>
    <property type="project" value="UniProtKB-SubCell"/>
</dbReference>